<comment type="caution">
    <text evidence="1">The sequence shown here is derived from an EMBL/GenBank/DDBJ whole genome shotgun (WGS) entry which is preliminary data.</text>
</comment>
<keyword evidence="1" id="KW-0378">Hydrolase</keyword>
<reference evidence="1 2" key="1">
    <citation type="submission" date="2024-03" db="EMBL/GenBank/DDBJ databases">
        <title>Human intestinal bacterial collection.</title>
        <authorList>
            <person name="Pauvert C."/>
            <person name="Hitch T.C.A."/>
            <person name="Clavel T."/>
        </authorList>
    </citation>
    <scope>NUCLEOTIDE SEQUENCE [LARGE SCALE GENOMIC DNA]</scope>
    <source>
        <strain evidence="1 2">CLA-SR-H021</strain>
    </source>
</reference>
<accession>A0ABV1DEM8</accession>
<proteinExistence type="predicted"/>
<dbReference type="Gene3D" id="3.30.1240.10">
    <property type="match status" value="1"/>
</dbReference>
<dbReference type="Gene3D" id="3.40.50.1000">
    <property type="entry name" value="HAD superfamily/HAD-like"/>
    <property type="match status" value="1"/>
</dbReference>
<organism evidence="1 2">
    <name type="scientific">Enterocloster hominis</name>
    <name type="common">ex Hitch et al. 2024</name>
    <dbReference type="NCBI Taxonomy" id="1917870"/>
    <lineage>
        <taxon>Bacteria</taxon>
        <taxon>Bacillati</taxon>
        <taxon>Bacillota</taxon>
        <taxon>Clostridia</taxon>
        <taxon>Lachnospirales</taxon>
        <taxon>Lachnospiraceae</taxon>
        <taxon>Enterocloster</taxon>
    </lineage>
</organism>
<dbReference type="PANTHER" id="PTHR10000">
    <property type="entry name" value="PHOSPHOSERINE PHOSPHATASE"/>
    <property type="match status" value="1"/>
</dbReference>
<dbReference type="SUPFAM" id="SSF56784">
    <property type="entry name" value="HAD-like"/>
    <property type="match status" value="1"/>
</dbReference>
<evidence type="ECO:0000313" key="1">
    <source>
        <dbReference type="EMBL" id="MEQ2428251.1"/>
    </source>
</evidence>
<protein>
    <submittedName>
        <fullName evidence="1">HAD hydrolase family protein</fullName>
    </submittedName>
</protein>
<dbReference type="RefSeq" id="WP_349118683.1">
    <property type="nucleotide sequence ID" value="NZ_JBBMFM010000163.1"/>
</dbReference>
<dbReference type="InterPro" id="IPR023214">
    <property type="entry name" value="HAD_sf"/>
</dbReference>
<keyword evidence="2" id="KW-1185">Reference proteome</keyword>
<dbReference type="GO" id="GO:0016787">
    <property type="term" value="F:hydrolase activity"/>
    <property type="evidence" value="ECO:0007669"/>
    <property type="project" value="UniProtKB-KW"/>
</dbReference>
<sequence>MVKAIFFDIDGTLRGFNQKGISEDTRHALDRARNAGIRLFIATGRHFLEVESENLLEGLAFDAYITLNGQYCYEGTPGRPVIYKNPIPRSQIAILLKILEGTPFPCLFMEAENWYLNYVDERVIRVQDGIGTRIPPVGDVRQALEHDIYQVIPYLNEREAVRLAAFLPECGYTVWHDGEGVDLTPKGGGKCSGIREVIARYGIEPEEMAAIGD</sequence>
<dbReference type="Proteomes" id="UP001454086">
    <property type="component" value="Unassembled WGS sequence"/>
</dbReference>
<dbReference type="InterPro" id="IPR036412">
    <property type="entry name" value="HAD-like_sf"/>
</dbReference>
<feature type="non-terminal residue" evidence="1">
    <location>
        <position position="213"/>
    </location>
</feature>
<name>A0ABV1DEM8_9FIRM</name>
<dbReference type="Pfam" id="PF08282">
    <property type="entry name" value="Hydrolase_3"/>
    <property type="match status" value="1"/>
</dbReference>
<dbReference type="PANTHER" id="PTHR10000:SF25">
    <property type="entry name" value="PHOSPHATASE YKRA-RELATED"/>
    <property type="match status" value="1"/>
</dbReference>
<dbReference type="EMBL" id="JBBMFM010000163">
    <property type="protein sequence ID" value="MEQ2428251.1"/>
    <property type="molecule type" value="Genomic_DNA"/>
</dbReference>
<evidence type="ECO:0000313" key="2">
    <source>
        <dbReference type="Proteomes" id="UP001454086"/>
    </source>
</evidence>
<gene>
    <name evidence="1" type="ORF">WMQ36_25145</name>
</gene>